<protein>
    <submittedName>
        <fullName evidence="2">CGGC domain-containing protein</fullName>
    </submittedName>
</protein>
<dbReference type="SMART" id="SM01078">
    <property type="entry name" value="CGGC"/>
    <property type="match status" value="1"/>
</dbReference>
<organism evidence="2 3">
    <name type="scientific">Carboxydothermus pertinax</name>
    <dbReference type="NCBI Taxonomy" id="870242"/>
    <lineage>
        <taxon>Bacteria</taxon>
        <taxon>Bacillati</taxon>
        <taxon>Bacillota</taxon>
        <taxon>Clostridia</taxon>
        <taxon>Thermoanaerobacterales</taxon>
        <taxon>Thermoanaerobacteraceae</taxon>
        <taxon>Carboxydothermus</taxon>
    </lineage>
</organism>
<sequence>MKVGIIRCQQTEDMCPGNTDFAVARENKGVFATSNEPVEVIGFVSCGGCPGKKSVTRAEMMVNRGAQVVVLASCITRGNPIGFACPHRDNILAAIKKRIGEKAEIWDWTH</sequence>
<evidence type="ECO:0000259" key="1">
    <source>
        <dbReference type="SMART" id="SM01078"/>
    </source>
</evidence>
<evidence type="ECO:0000313" key="2">
    <source>
        <dbReference type="EMBL" id="GAV21994.1"/>
    </source>
</evidence>
<dbReference type="AlphaFoldDB" id="A0A1L8CT21"/>
<dbReference type="Proteomes" id="UP000187485">
    <property type="component" value="Unassembled WGS sequence"/>
</dbReference>
<dbReference type="RefSeq" id="WP_028051470.1">
    <property type="nucleotide sequence ID" value="NZ_BDJK01000006.1"/>
</dbReference>
<dbReference type="OrthoDB" id="1682132at2"/>
<evidence type="ECO:0000313" key="3">
    <source>
        <dbReference type="Proteomes" id="UP000187485"/>
    </source>
</evidence>
<dbReference type="Pfam" id="PF08821">
    <property type="entry name" value="CGGC"/>
    <property type="match status" value="1"/>
</dbReference>
<keyword evidence="3" id="KW-1185">Reference proteome</keyword>
<gene>
    <name evidence="2" type="ORF">cpu_05040</name>
</gene>
<proteinExistence type="predicted"/>
<dbReference type="EMBL" id="BDJK01000006">
    <property type="protein sequence ID" value="GAV21994.1"/>
    <property type="molecule type" value="Genomic_DNA"/>
</dbReference>
<accession>A0A1L8CT21</accession>
<reference evidence="3" key="1">
    <citation type="submission" date="2016-12" db="EMBL/GenBank/DDBJ databases">
        <title>Draft Genome Sequences od Carboxydothermus pertinax and islandicus, Hydrogenogenic Carboxydotrophic Bacteria.</title>
        <authorList>
            <person name="Fukuyama Y."/>
            <person name="Ohmae K."/>
            <person name="Yoneda Y."/>
            <person name="Yoshida T."/>
            <person name="Sako Y."/>
        </authorList>
    </citation>
    <scope>NUCLEOTIDE SEQUENCE [LARGE SCALE GENOMIC DNA]</scope>
    <source>
        <strain evidence="3">Ug1</strain>
    </source>
</reference>
<name>A0A1L8CT21_9THEO</name>
<feature type="domain" description="CGGC" evidence="1">
    <location>
        <begin position="2"/>
        <end position="110"/>
    </location>
</feature>
<comment type="caution">
    <text evidence="2">The sequence shown here is derived from an EMBL/GenBank/DDBJ whole genome shotgun (WGS) entry which is preliminary data.</text>
</comment>
<dbReference type="InterPro" id="IPR014925">
    <property type="entry name" value="CGGC_dom"/>
</dbReference>
<dbReference type="STRING" id="870242.cpu_05040"/>